<dbReference type="CDD" id="cd00051">
    <property type="entry name" value="EFh"/>
    <property type="match status" value="1"/>
</dbReference>
<evidence type="ECO:0000259" key="1">
    <source>
        <dbReference type="PROSITE" id="PS50222"/>
    </source>
</evidence>
<proteinExistence type="predicted"/>
<evidence type="ECO:0000313" key="2">
    <source>
        <dbReference type="EMBL" id="CAG5095757.1"/>
    </source>
</evidence>
<dbReference type="Pfam" id="PF13499">
    <property type="entry name" value="EF-hand_7"/>
    <property type="match status" value="1"/>
</dbReference>
<evidence type="ECO:0000313" key="3">
    <source>
        <dbReference type="Proteomes" id="UP001158576"/>
    </source>
</evidence>
<dbReference type="InterPro" id="IPR002048">
    <property type="entry name" value="EF_hand_dom"/>
</dbReference>
<dbReference type="Gene3D" id="1.10.238.10">
    <property type="entry name" value="EF-hand"/>
    <property type="match status" value="1"/>
</dbReference>
<reference evidence="2 3" key="1">
    <citation type="submission" date="2021-04" db="EMBL/GenBank/DDBJ databases">
        <authorList>
            <person name="Bliznina A."/>
        </authorList>
    </citation>
    <scope>NUCLEOTIDE SEQUENCE [LARGE SCALE GENOMIC DNA]</scope>
</reference>
<feature type="domain" description="EF-hand" evidence="1">
    <location>
        <begin position="48"/>
        <end position="83"/>
    </location>
</feature>
<dbReference type="SUPFAM" id="SSF47473">
    <property type="entry name" value="EF-hand"/>
    <property type="match status" value="1"/>
</dbReference>
<accession>A0ABN7SA00</accession>
<dbReference type="SMART" id="SM00054">
    <property type="entry name" value="EFh"/>
    <property type="match status" value="2"/>
</dbReference>
<name>A0ABN7SA00_OIKDI</name>
<keyword evidence="3" id="KW-1185">Reference proteome</keyword>
<dbReference type="PROSITE" id="PS50222">
    <property type="entry name" value="EF_HAND_2"/>
    <property type="match status" value="2"/>
</dbReference>
<gene>
    <name evidence="2" type="ORF">OKIOD_LOCUS5880</name>
</gene>
<dbReference type="InterPro" id="IPR011992">
    <property type="entry name" value="EF-hand-dom_pair"/>
</dbReference>
<organism evidence="2 3">
    <name type="scientific">Oikopleura dioica</name>
    <name type="common">Tunicate</name>
    <dbReference type="NCBI Taxonomy" id="34765"/>
    <lineage>
        <taxon>Eukaryota</taxon>
        <taxon>Metazoa</taxon>
        <taxon>Chordata</taxon>
        <taxon>Tunicata</taxon>
        <taxon>Appendicularia</taxon>
        <taxon>Copelata</taxon>
        <taxon>Oikopleuridae</taxon>
        <taxon>Oikopleura</taxon>
    </lineage>
</organism>
<feature type="domain" description="EF-hand" evidence="1">
    <location>
        <begin position="84"/>
        <end position="119"/>
    </location>
</feature>
<dbReference type="EMBL" id="OU015569">
    <property type="protein sequence ID" value="CAG5095757.1"/>
    <property type="molecule type" value="Genomic_DNA"/>
</dbReference>
<sequence>MFRRLSTTLRYQKLDARATLSAILDRTLCPASHANVLKVIDSNENGIIEPREIYQNLEDYDKDGSMDIDADEIKKWLHEHGKFVTKEQADKVFNQMDFNNDGSIKYEDFLALVTARLLTLSLTAK</sequence>
<protein>
    <submittedName>
        <fullName evidence="2">Oidioi.mRNA.OKI2018_I69.XSR.g14322.t1.cds</fullName>
    </submittedName>
</protein>
<dbReference type="Proteomes" id="UP001158576">
    <property type="component" value="Chromosome XSR"/>
</dbReference>